<evidence type="ECO:0000313" key="2">
    <source>
        <dbReference type="Proteomes" id="UP000230750"/>
    </source>
</evidence>
<dbReference type="GO" id="GO:0003964">
    <property type="term" value="F:RNA-directed DNA polymerase activity"/>
    <property type="evidence" value="ECO:0007669"/>
    <property type="project" value="UniProtKB-KW"/>
</dbReference>
<keyword evidence="1" id="KW-0548">Nucleotidyltransferase</keyword>
<reference evidence="1 2" key="1">
    <citation type="journal article" date="2017" name="PLoS Biol.">
        <title>The sea cucumber genome provides insights into morphological evolution and visceral regeneration.</title>
        <authorList>
            <person name="Zhang X."/>
            <person name="Sun L."/>
            <person name="Yuan J."/>
            <person name="Sun Y."/>
            <person name="Gao Y."/>
            <person name="Zhang L."/>
            <person name="Li S."/>
            <person name="Dai H."/>
            <person name="Hamel J.F."/>
            <person name="Liu C."/>
            <person name="Yu Y."/>
            <person name="Liu S."/>
            <person name="Lin W."/>
            <person name="Guo K."/>
            <person name="Jin S."/>
            <person name="Xu P."/>
            <person name="Storey K.B."/>
            <person name="Huan P."/>
            <person name="Zhang T."/>
            <person name="Zhou Y."/>
            <person name="Zhang J."/>
            <person name="Lin C."/>
            <person name="Li X."/>
            <person name="Xing L."/>
            <person name="Huo D."/>
            <person name="Sun M."/>
            <person name="Wang L."/>
            <person name="Mercier A."/>
            <person name="Li F."/>
            <person name="Yang H."/>
            <person name="Xiang J."/>
        </authorList>
    </citation>
    <scope>NUCLEOTIDE SEQUENCE [LARGE SCALE GENOMIC DNA]</scope>
    <source>
        <strain evidence="1">Shaxun</strain>
        <tissue evidence="1">Muscle</tissue>
    </source>
</reference>
<protein>
    <submittedName>
        <fullName evidence="1">RNA-directed DNA polymerase from mobile element jockey</fullName>
    </submittedName>
</protein>
<feature type="non-terminal residue" evidence="1">
    <location>
        <position position="213"/>
    </location>
</feature>
<dbReference type="AlphaFoldDB" id="A0A2G8JEN5"/>
<organism evidence="1 2">
    <name type="scientific">Stichopus japonicus</name>
    <name type="common">Sea cucumber</name>
    <dbReference type="NCBI Taxonomy" id="307972"/>
    <lineage>
        <taxon>Eukaryota</taxon>
        <taxon>Metazoa</taxon>
        <taxon>Echinodermata</taxon>
        <taxon>Eleutherozoa</taxon>
        <taxon>Echinozoa</taxon>
        <taxon>Holothuroidea</taxon>
        <taxon>Aspidochirotacea</taxon>
        <taxon>Aspidochirotida</taxon>
        <taxon>Stichopodidae</taxon>
        <taxon>Apostichopus</taxon>
    </lineage>
</organism>
<dbReference type="PANTHER" id="PTHR33332">
    <property type="entry name" value="REVERSE TRANSCRIPTASE DOMAIN-CONTAINING PROTEIN"/>
    <property type="match status" value="1"/>
</dbReference>
<sequence>MADNMLKLNDDKTDVIFFHSKHSKRTIHLPSLRMGNDVIPPSSSVRNLGVLFDSYLSMENHINLISRSCYNQLHIIGRICPSLNEEVTKSLVHSLVTSCLDYCNALLNGTSCSSIKRLQRVQNTAARIITRTRRYEHITPVLRDLHWLPIHRRIDYKLILHVFRILNDQSPSYMSDLVKRYCQLGHYGPKVIFLYSFLILKKSHMEIVLLVLQ</sequence>
<proteinExistence type="predicted"/>
<comment type="caution">
    <text evidence="1">The sequence shown here is derived from an EMBL/GenBank/DDBJ whole genome shotgun (WGS) entry which is preliminary data.</text>
</comment>
<dbReference type="EMBL" id="MRZV01002248">
    <property type="protein sequence ID" value="PIK34210.1"/>
    <property type="molecule type" value="Genomic_DNA"/>
</dbReference>
<gene>
    <name evidence="1" type="ORF">BSL78_28968</name>
</gene>
<dbReference type="OrthoDB" id="6155763at2759"/>
<accession>A0A2G8JEN5</accession>
<dbReference type="Proteomes" id="UP000230750">
    <property type="component" value="Unassembled WGS sequence"/>
</dbReference>
<keyword evidence="1" id="KW-0695">RNA-directed DNA polymerase</keyword>
<name>A0A2G8JEN5_STIJA</name>
<dbReference type="STRING" id="307972.A0A2G8JEN5"/>
<keyword evidence="2" id="KW-1185">Reference proteome</keyword>
<keyword evidence="1" id="KW-0808">Transferase</keyword>
<evidence type="ECO:0000313" key="1">
    <source>
        <dbReference type="EMBL" id="PIK34210.1"/>
    </source>
</evidence>